<dbReference type="PANTHER" id="PTHR22916:SF67">
    <property type="entry name" value="COLANIC ACID BIOSYNTHESIS GLYCOSYL TRANSFERASE WCAE-RELATED"/>
    <property type="match status" value="1"/>
</dbReference>
<dbReference type="RefSeq" id="WP_140507351.1">
    <property type="nucleotide sequence ID" value="NZ_RCZH01000007.1"/>
</dbReference>
<gene>
    <name evidence="2" type="ORF">EAH81_12405</name>
</gene>
<comment type="caution">
    <text evidence="2">The sequence shown here is derived from an EMBL/GenBank/DDBJ whole genome shotgun (WGS) entry which is preliminary data.</text>
</comment>
<organism evidence="2 3">
    <name type="scientific">Flavobacterium pectinovorum</name>
    <dbReference type="NCBI Taxonomy" id="29533"/>
    <lineage>
        <taxon>Bacteria</taxon>
        <taxon>Pseudomonadati</taxon>
        <taxon>Bacteroidota</taxon>
        <taxon>Flavobacteriia</taxon>
        <taxon>Flavobacteriales</taxon>
        <taxon>Flavobacteriaceae</taxon>
        <taxon>Flavobacterium</taxon>
    </lineage>
</organism>
<evidence type="ECO:0000313" key="3">
    <source>
        <dbReference type="Proteomes" id="UP000319700"/>
    </source>
</evidence>
<dbReference type="EMBL" id="RCZH01000007">
    <property type="protein sequence ID" value="TPG40095.1"/>
    <property type="molecule type" value="Genomic_DNA"/>
</dbReference>
<evidence type="ECO:0000259" key="1">
    <source>
        <dbReference type="Pfam" id="PF00535"/>
    </source>
</evidence>
<dbReference type="GO" id="GO:0016758">
    <property type="term" value="F:hexosyltransferase activity"/>
    <property type="evidence" value="ECO:0007669"/>
    <property type="project" value="UniProtKB-ARBA"/>
</dbReference>
<reference evidence="2 3" key="1">
    <citation type="journal article" date="2019" name="Environ. Microbiol.">
        <title>Species interactions and distinct microbial communities in high Arctic permafrost affected cryosols are associated with the CH4 and CO2 gas fluxes.</title>
        <authorList>
            <person name="Altshuler I."/>
            <person name="Hamel J."/>
            <person name="Turney S."/>
            <person name="Magnuson E."/>
            <person name="Levesque R."/>
            <person name="Greer C."/>
            <person name="Whyte L.G."/>
        </authorList>
    </citation>
    <scope>NUCLEOTIDE SEQUENCE [LARGE SCALE GENOMIC DNA]</scope>
    <source>
        <strain evidence="2 3">42</strain>
    </source>
</reference>
<feature type="domain" description="Glycosyltransferase 2-like" evidence="1">
    <location>
        <begin position="6"/>
        <end position="116"/>
    </location>
</feature>
<dbReference type="Proteomes" id="UP000319700">
    <property type="component" value="Unassembled WGS sequence"/>
</dbReference>
<accession>A0A502EQK7</accession>
<keyword evidence="2" id="KW-0808">Transferase</keyword>
<proteinExistence type="predicted"/>
<dbReference type="Gene3D" id="3.90.550.10">
    <property type="entry name" value="Spore Coat Polysaccharide Biosynthesis Protein SpsA, Chain A"/>
    <property type="match status" value="1"/>
</dbReference>
<sequence>MLPKISIITVVYNDGKNISRTIESVINQSYNHIEYVIIDGGSTDSTVEEINKYRNKIDVFISEKDKGIYDAMNKGIQLCSGEWLLFLNSGDFFHSTDILDLMSRHIEQSNNSDIIYGDFNVLSEGVKFGFVNKATDVNRIKKDMIFSHQACLIKRSLHQKNIYDLKYRICADYDFLLQSYLEGAKFYKVSEVIATVSNGGLSDMNRINVFKERLQIKNTLTPSLMNHFYFFKSVAYLSFVELVKKSIPDSVFEKIYKLKYKIRGTNN</sequence>
<keyword evidence="3" id="KW-1185">Reference proteome</keyword>
<name>A0A502EQK7_9FLAO</name>
<dbReference type="InterPro" id="IPR029044">
    <property type="entry name" value="Nucleotide-diphossugar_trans"/>
</dbReference>
<dbReference type="SUPFAM" id="SSF53448">
    <property type="entry name" value="Nucleotide-diphospho-sugar transferases"/>
    <property type="match status" value="1"/>
</dbReference>
<dbReference type="OrthoDB" id="9788101at2"/>
<dbReference type="AlphaFoldDB" id="A0A502EQK7"/>
<dbReference type="Pfam" id="PF00535">
    <property type="entry name" value="Glycos_transf_2"/>
    <property type="match status" value="1"/>
</dbReference>
<dbReference type="CDD" id="cd06433">
    <property type="entry name" value="GT_2_WfgS_like"/>
    <property type="match status" value="1"/>
</dbReference>
<dbReference type="InterPro" id="IPR001173">
    <property type="entry name" value="Glyco_trans_2-like"/>
</dbReference>
<dbReference type="PANTHER" id="PTHR22916">
    <property type="entry name" value="GLYCOSYLTRANSFERASE"/>
    <property type="match status" value="1"/>
</dbReference>
<protein>
    <submittedName>
        <fullName evidence="2">Glycosyltransferase</fullName>
    </submittedName>
</protein>
<evidence type="ECO:0000313" key="2">
    <source>
        <dbReference type="EMBL" id="TPG40095.1"/>
    </source>
</evidence>